<name>A0A518HUB8_9BACT</name>
<dbReference type="Proteomes" id="UP000319004">
    <property type="component" value="Chromosome"/>
</dbReference>
<evidence type="ECO:0000313" key="4">
    <source>
        <dbReference type="EMBL" id="QDV44419.1"/>
    </source>
</evidence>
<proteinExistence type="predicted"/>
<dbReference type="EMBL" id="CP037423">
    <property type="protein sequence ID" value="QDV44419.1"/>
    <property type="molecule type" value="Genomic_DNA"/>
</dbReference>
<feature type="region of interest" description="Disordered" evidence="1">
    <location>
        <begin position="1460"/>
        <end position="1486"/>
    </location>
</feature>
<organism evidence="4 5">
    <name type="scientific">Stieleria neptunia</name>
    <dbReference type="NCBI Taxonomy" id="2527979"/>
    <lineage>
        <taxon>Bacteria</taxon>
        <taxon>Pseudomonadati</taxon>
        <taxon>Planctomycetota</taxon>
        <taxon>Planctomycetia</taxon>
        <taxon>Pirellulales</taxon>
        <taxon>Pirellulaceae</taxon>
        <taxon>Stieleria</taxon>
    </lineage>
</organism>
<sequence>MTRMNRSTKPLRRRLSEQLEERVLFDADLANFIALDATPDDIEIANPDLPDERAPEIQTISNHTDLVQPAAPAEQSTIRQIAFVDTTIDDFETLLEDIDQQDQPLEIVYLDPARDGFAQIAEALTGRTELDAIHLISHGRDGVLHLGEQPFDADDLSNQYALELESIGRALASDGDLLIYGCDLARSGPGQHLIDTLAQLTGADVAASDDTTGNSDDGGDWELEFHHGQIQTPSLWIETTAMQWTGTLSPAPHVSFQVPSEAFLNEEFQFDVTFDNTSPTHSDAGFAPYFDLHVPHGVRINHASIFAGTLDPIVAGTFNADGDLVNDGGNPILHPVTGLTVTGSAGDSLLVYQLPFGSFVPEQPDATVHFSAALSGTDGATVGTPLDLSAVGFFALGNDPIDNRTTDPPIFDTAVTASVTPTVLQLVKTSDAAEAERSTGRNFPITFTLTLKVAEGETVEQVLVEDALPHSYVYVPGSLQVISTGSYSTTEPTAASPTAGSPQNPPGNRLAVDLGSLTGSGSADAVITYQAWISKTDADGNPVLDGSSGDDRVAVNDAQVTGVYQSASISDNDDSTDSAVSQQSLSIQQSVAIVNDTGARGATPGDTLEYVMHVQVSDYFEFADLIVQETFSDGQLWDDSFQPLFVIREQGVVSSGTFSETQHSITKQGTGSGATEVRFDLASAISDGILTGDRFDDADSDGGTTVEIRFRTVIQEDFTTYYLSGDRSVDAGDPLASSVTVTGRVRDGISDTQFESDSSGTSLFIVGPAISKSVYAIEGDTNKRNDPIMAGQSITYRLAFSMPTADYENLILTDFLPLPIYRANEVTSFAGGGPSATPPPAGMFSYGPAHTLDQVASSTDPPTLAVDGDSNSVHFNFGSFDVVDSIAETIEILFTVTAQDMHFDDGLLLTNQAIATYQLTTTEVRSSNTITQNLAAAPELTITKGMVSTDGPHPRFTSTPAPTAFAPPGDPGIAFTGRITAADLATDPIDADLHDVDAGDRVKVAIAIQNSGGADGFNLKVVDALPPQYAIAASGLNLQVHRGDGTALDFTGDLFTTGIEITDPSAAEGAIHKQADGGGSGSNVIIITYDVQLREEVEINQSYQSSAQIIAYGAIDGGANHAVSLPAGALADDATITVQNVATHHSIVATSEAHTGLTSGSERIAIGEIVRYQLVVEIPEGTLPDLVIRDRLRSGMQYLDDGTATLAFLSDAGISSTNGSGTLPIGLGGAGNSIGSTVISPTFVLPDINVGSTSSLHTDTDSYNNGTDPQFKLGTLVNRDNDANAEYIVIEFNALVLNHASAQQNAVLRNDFQLSINPTEKPGRQTLQTSNQANARVVEPTMDDLAIRVSPSNADAGDRVTFTIEFSNDNSARNSDAFEARLTSLLPDQVTLHADTIRVLNSGGFGTITDHSSGNQIEIAFDHIPTGGRVTVTFDATLELPVQPGEALITPVNLTYTSLPGSGTAGNPTGSDVPGGSGSGTGERTGTGGVNHHFDNASTRLTVFSPTVTKSLVSTSIVDANNAIAETVIGERATYELVVTIPEATMNRAVVIDTLEAGLVFESLDAVTVDSAIVSDVSGPVTPQISGQQIRFDFGNLINAPNDSAPETITIRYTVRTDNTAGNQGEQAGTVLSNAARVTWELNGATRSTASAVADVTVIEPDLELVYVASPDHVDAGDRVTLDLVVRHSAASDTDAFDVILSEVLPSALQNVSLVSVLHSSAGDLSSLFDLSSTTNTVTTIAPAGFDLRKGETLTLRVTGVVSQSVNPGQTLTGNADVRWTSMDGATAVERTGDGEDHGIGSGGVNDYRATRSTDLHIIRPLTTKELVGTGINDLNNSTTEAVIGELVQYRIRVQIPESTIDDARIIDTLDPGLEFVSFDSLAVTSGGAATHIITSDGNPIDQLAAYHPTLDGQQLTFDLGQIINPDNDNAKIESLEIVYTARVVNASVNQQSTRVGNDVQFVWVRGGVVDATAVSSATDVTIIEPNLQVIHSVSRPSGDALDAVTYTSTIRHTADSQADAFDTTFIASLPTDMDITSYSVTHSVLGDLTAGFEWLAGNQLQLKAGQSVDIALTESLTITVVGTIHADVMPADIHSSTATIAWSSLNGADATERTGAGGLPISGSTPLNNYAATDETTFTVNPIGLSKSLLGTSINDGSNGVNDVVIGESVTYQLEVTLPEGDAEALVITDTMDLGLEFVSLDSVVHSAGLAWSAASFSPSIVGDGQTPPQSLIFDLGDVTNSDTDNGVTESIVLTYTARVSNLPSNASLPVSGGTILDESATLTYNHRGTSKTTPPVSASDVTVLEPQLRLAVTVSDHTPSLNQVVRYTTTIGHSAGSNATAHNLSFLDTLPEGMQLLGVTVTGATLEFDGSDSGSVALLLDSLPVGQTATIRYDVRITDNLAAITNTLQNDAVVQWTSLPDGVYSGDNTERDGDGGHSGQDDYVAQARETSTIIHPLVEITQSTIATTPAASGTTGNVDITYELTITSTGNDPLTQIAIDEDFSILFGNGFVDVVVPPAVIHTTANRPLTLNPVYDGTSINPSIVDNSVGNSNRMLPGESVTIRLTVEVDPDAPGISVDNGSMIAQAQVSGVGEVSGLTAVDLSDDPDRPANVELDPIADNEPDDPNIHRIPMLSLTKQIIGSPTPSTSGVSGNYDVTYQIRIDNNGSTPLDELTLVEDLEELLGDAFVGIVSAPAVVDGNASDAPKLNAGYSGRGTGTSLIDASASGRLDSGQFLVIQLTIELDPDAPGRRLDSVRDDANGDFENQAVIAAKDPVTGQMVWDRSDDPTDPTNVDGDPANPDDHSDDDNDPDDPVSLEFVEIGVAKRVSHEQRIGMSSLVTIQIMVENTGSVYLENIELLDDVQSQFGDNFDSVVTAPTIIASSAMVDPILQPGYADNPSQNMFDGNSGRLAPGEQVLVQLVVRVKPTTGQANVVLVNQAMAAGTPIDAAGSPVMNQSNQTIRRVTDWSDSGTDPATNNPGAPGDTGGFDDPTPTSLTYFTYDGFNNFSNPFDVARQYESDSTAFPTRLLSQEIPRLAANPIFSGTALPGARVIATLYNSDGEQLVRASVFADMGGNWMMQFQGLDQEEEVRVEFEEISTAAETFTTAGDSFGAPGLPHGQTHYHSLQHWSAYDDRYDFNAVYRGSARQSLSNEHRQANRPIGFGG</sequence>
<dbReference type="InterPro" id="IPR025592">
    <property type="entry name" value="DUF4347"/>
</dbReference>
<dbReference type="KEGG" id="snep:Enr13x_42850"/>
<feature type="region of interest" description="Disordered" evidence="1">
    <location>
        <begin position="2749"/>
        <end position="2817"/>
    </location>
</feature>
<evidence type="ECO:0000313" key="5">
    <source>
        <dbReference type="Proteomes" id="UP000319004"/>
    </source>
</evidence>
<dbReference type="InterPro" id="IPR047589">
    <property type="entry name" value="DUF11_rpt"/>
</dbReference>
<dbReference type="Pfam" id="PF14252">
    <property type="entry name" value="DUF4347"/>
    <property type="match status" value="1"/>
</dbReference>
<dbReference type="InterPro" id="IPR026466">
    <property type="entry name" value="Fim_isopep_form_D2_dom"/>
</dbReference>
<feature type="compositionally biased region" description="Polar residues" evidence="1">
    <location>
        <begin position="2968"/>
        <end position="2982"/>
    </location>
</feature>
<dbReference type="Gene3D" id="2.60.40.740">
    <property type="match status" value="4"/>
</dbReference>
<feature type="domain" description="DUF11" evidence="2">
    <location>
        <begin position="2310"/>
        <end position="2411"/>
    </location>
</feature>
<feature type="compositionally biased region" description="Basic and acidic residues" evidence="1">
    <location>
        <begin position="2750"/>
        <end position="2762"/>
    </location>
</feature>
<evidence type="ECO:0008006" key="6">
    <source>
        <dbReference type="Google" id="ProtNLM"/>
    </source>
</evidence>
<reference evidence="4 5" key="1">
    <citation type="submission" date="2019-03" db="EMBL/GenBank/DDBJ databases">
        <title>Deep-cultivation of Planctomycetes and their phenomic and genomic characterization uncovers novel biology.</title>
        <authorList>
            <person name="Wiegand S."/>
            <person name="Jogler M."/>
            <person name="Boedeker C."/>
            <person name="Pinto D."/>
            <person name="Vollmers J."/>
            <person name="Rivas-Marin E."/>
            <person name="Kohn T."/>
            <person name="Peeters S.H."/>
            <person name="Heuer A."/>
            <person name="Rast P."/>
            <person name="Oberbeckmann S."/>
            <person name="Bunk B."/>
            <person name="Jeske O."/>
            <person name="Meyerdierks A."/>
            <person name="Storesund J.E."/>
            <person name="Kallscheuer N."/>
            <person name="Luecker S."/>
            <person name="Lage O.M."/>
            <person name="Pohl T."/>
            <person name="Merkel B.J."/>
            <person name="Hornburger P."/>
            <person name="Mueller R.-W."/>
            <person name="Bruemmer F."/>
            <person name="Labrenz M."/>
            <person name="Spormann A.M."/>
            <person name="Op den Camp H."/>
            <person name="Overmann J."/>
            <person name="Amann R."/>
            <person name="Jetten M.S.M."/>
            <person name="Mascher T."/>
            <person name="Medema M.H."/>
            <person name="Devos D.P."/>
            <person name="Kaster A.-K."/>
            <person name="Ovreas L."/>
            <person name="Rohde M."/>
            <person name="Galperin M.Y."/>
            <person name="Jogler C."/>
        </authorList>
    </citation>
    <scope>NUCLEOTIDE SEQUENCE [LARGE SCALE GENOMIC DNA]</scope>
    <source>
        <strain evidence="4 5">Enr13</strain>
    </source>
</reference>
<dbReference type="Pfam" id="PF01345">
    <property type="entry name" value="DUF11"/>
    <property type="match status" value="1"/>
</dbReference>
<feature type="compositionally biased region" description="Gly residues" evidence="1">
    <location>
        <begin position="1473"/>
        <end position="1486"/>
    </location>
</feature>
<gene>
    <name evidence="4" type="ORF">Enr13x_42850</name>
</gene>
<feature type="compositionally biased region" description="Acidic residues" evidence="1">
    <location>
        <begin position="2806"/>
        <end position="2817"/>
    </location>
</feature>
<keyword evidence="5" id="KW-1185">Reference proteome</keyword>
<protein>
    <recommendedName>
        <fullName evidence="6">DUF4347 domain-containing protein</fullName>
    </recommendedName>
</protein>
<evidence type="ECO:0000259" key="2">
    <source>
        <dbReference type="Pfam" id="PF01345"/>
    </source>
</evidence>
<feature type="region of interest" description="Disordered" evidence="1">
    <location>
        <begin position="485"/>
        <end position="509"/>
    </location>
</feature>
<evidence type="ECO:0000256" key="1">
    <source>
        <dbReference type="SAM" id="MobiDB-lite"/>
    </source>
</evidence>
<dbReference type="NCBIfam" id="TIGR01451">
    <property type="entry name" value="B_ant_repeat"/>
    <property type="match status" value="1"/>
</dbReference>
<dbReference type="NCBIfam" id="TIGR04226">
    <property type="entry name" value="RrgB_K2N_iso_D2"/>
    <property type="match status" value="3"/>
</dbReference>
<dbReference type="InterPro" id="IPR001434">
    <property type="entry name" value="OmcB-like_DUF11"/>
</dbReference>
<accession>A0A518HUB8</accession>
<feature type="domain" description="DUF4347" evidence="3">
    <location>
        <begin position="81"/>
        <end position="248"/>
    </location>
</feature>
<feature type="compositionally biased region" description="Low complexity" evidence="1">
    <location>
        <begin position="488"/>
        <end position="502"/>
    </location>
</feature>
<evidence type="ECO:0000259" key="3">
    <source>
        <dbReference type="Pfam" id="PF14252"/>
    </source>
</evidence>
<feature type="region of interest" description="Disordered" evidence="1">
    <location>
        <begin position="2968"/>
        <end position="2995"/>
    </location>
</feature>